<dbReference type="GO" id="GO:0005384">
    <property type="term" value="F:manganese ion transmembrane transporter activity"/>
    <property type="evidence" value="ECO:0007669"/>
    <property type="project" value="InterPro"/>
</dbReference>
<name>A0A7Z8KL83_9EURY</name>
<evidence type="ECO:0000256" key="4">
    <source>
        <dbReference type="ARBA" id="ARBA00023136"/>
    </source>
</evidence>
<dbReference type="EMBL" id="VIAQ01000020">
    <property type="protein sequence ID" value="TQD23431.1"/>
    <property type="molecule type" value="Genomic_DNA"/>
</dbReference>
<evidence type="ECO:0008006" key="8">
    <source>
        <dbReference type="Google" id="ProtNLM"/>
    </source>
</evidence>
<dbReference type="Proteomes" id="UP000319335">
    <property type="component" value="Unassembled WGS sequence"/>
</dbReference>
<dbReference type="AlphaFoldDB" id="A0A7Z8KL83"/>
<feature type="transmembrane region" description="Helical" evidence="5">
    <location>
        <begin position="139"/>
        <end position="158"/>
    </location>
</feature>
<evidence type="ECO:0000313" key="6">
    <source>
        <dbReference type="EMBL" id="TQD23431.1"/>
    </source>
</evidence>
<comment type="subcellular location">
    <subcellularLocation>
        <location evidence="1">Endomembrane system</location>
        <topology evidence="1">Multi-pass membrane protein</topology>
    </subcellularLocation>
</comment>
<dbReference type="GO" id="GO:0012505">
    <property type="term" value="C:endomembrane system"/>
    <property type="evidence" value="ECO:0007669"/>
    <property type="project" value="UniProtKB-SubCell"/>
</dbReference>
<keyword evidence="2 5" id="KW-0812">Transmembrane</keyword>
<evidence type="ECO:0000256" key="5">
    <source>
        <dbReference type="SAM" id="Phobius"/>
    </source>
</evidence>
<evidence type="ECO:0000256" key="3">
    <source>
        <dbReference type="ARBA" id="ARBA00022989"/>
    </source>
</evidence>
<protein>
    <recommendedName>
        <fullName evidence="8">TIGR00267 family protein</fullName>
    </recommendedName>
</protein>
<proteinExistence type="predicted"/>
<feature type="transmembrane region" description="Helical" evidence="5">
    <location>
        <begin position="114"/>
        <end position="133"/>
    </location>
</feature>
<reference evidence="6 7" key="1">
    <citation type="submission" date="2019-06" db="EMBL/GenBank/DDBJ databases">
        <title>Draft genome sequence of Methanolobus vulcani B1d.</title>
        <authorList>
            <person name="Creighbaum A.J."/>
            <person name="Ticak T."/>
            <person name="Hariraju D."/>
            <person name="Arivett B.A."/>
            <person name="Ferguson D.J.Jr."/>
        </authorList>
    </citation>
    <scope>NUCLEOTIDE SEQUENCE [LARGE SCALE GENOMIC DNA]</scope>
    <source>
        <strain evidence="6 7">B1d</strain>
    </source>
</reference>
<dbReference type="GO" id="GO:0030026">
    <property type="term" value="P:intracellular manganese ion homeostasis"/>
    <property type="evidence" value="ECO:0007669"/>
    <property type="project" value="InterPro"/>
</dbReference>
<gene>
    <name evidence="6" type="ORF">FKV42_12940</name>
</gene>
<keyword evidence="4 5" id="KW-0472">Membrane</keyword>
<dbReference type="OrthoDB" id="60696at2157"/>
<feature type="transmembrane region" description="Helical" evidence="5">
    <location>
        <begin position="53"/>
        <end position="76"/>
    </location>
</feature>
<feature type="transmembrane region" description="Helical" evidence="5">
    <location>
        <begin position="25"/>
        <end position="47"/>
    </location>
</feature>
<keyword evidence="3 5" id="KW-1133">Transmembrane helix</keyword>
<feature type="transmembrane region" description="Helical" evidence="5">
    <location>
        <begin position="170"/>
        <end position="188"/>
    </location>
</feature>
<organism evidence="6 7">
    <name type="scientific">Methanolobus vulcani</name>
    <dbReference type="NCBI Taxonomy" id="38026"/>
    <lineage>
        <taxon>Archaea</taxon>
        <taxon>Methanobacteriati</taxon>
        <taxon>Methanobacteriota</taxon>
        <taxon>Stenosarchaea group</taxon>
        <taxon>Methanomicrobia</taxon>
        <taxon>Methanosarcinales</taxon>
        <taxon>Methanosarcinaceae</taxon>
        <taxon>Methanolobus</taxon>
    </lineage>
</organism>
<evidence type="ECO:0000256" key="2">
    <source>
        <dbReference type="ARBA" id="ARBA00022692"/>
    </source>
</evidence>
<sequence length="189" mass="20294">MNYKSIPKFRFKFKRLKLKAEHGRYIILGSIDGILAILGVVIGTSHVAEDPAIVINAALGGAVALALTNGVGSYLAESAVEFGKLAELEKPLLRSLNRTKIEEETKKKIWSDSIFHGGSSFCGSLVPILPFLLLDEYSLEVAVVLSIAVLSILGVYSGKLAKQSMIKHSVRMVGLGIMIVTAVTVLGLE</sequence>
<keyword evidence="7" id="KW-1185">Reference proteome</keyword>
<dbReference type="RefSeq" id="WP_154810741.1">
    <property type="nucleotide sequence ID" value="NZ_VIAQ01000020.1"/>
</dbReference>
<comment type="caution">
    <text evidence="6">The sequence shown here is derived from an EMBL/GenBank/DDBJ whole genome shotgun (WGS) entry which is preliminary data.</text>
</comment>
<dbReference type="Pfam" id="PF01988">
    <property type="entry name" value="VIT1"/>
    <property type="match status" value="1"/>
</dbReference>
<accession>A0A7Z8KL83</accession>
<evidence type="ECO:0000256" key="1">
    <source>
        <dbReference type="ARBA" id="ARBA00004127"/>
    </source>
</evidence>
<evidence type="ECO:0000313" key="7">
    <source>
        <dbReference type="Proteomes" id="UP000319335"/>
    </source>
</evidence>
<dbReference type="InterPro" id="IPR008217">
    <property type="entry name" value="Ccc1_fam"/>
</dbReference>